<evidence type="ECO:0000256" key="1">
    <source>
        <dbReference type="ARBA" id="ARBA00004162"/>
    </source>
</evidence>
<feature type="domain" description="Phage shock protein PspC N-terminal" evidence="7">
    <location>
        <begin position="12"/>
        <end position="68"/>
    </location>
</feature>
<dbReference type="PANTHER" id="PTHR33885:SF3">
    <property type="entry name" value="PHAGE SHOCK PROTEIN C"/>
    <property type="match status" value="1"/>
</dbReference>
<protein>
    <submittedName>
        <fullName evidence="8">PspC domain-containing protein</fullName>
    </submittedName>
</protein>
<evidence type="ECO:0000313" key="9">
    <source>
        <dbReference type="Proteomes" id="UP000244989"/>
    </source>
</evidence>
<evidence type="ECO:0000256" key="4">
    <source>
        <dbReference type="ARBA" id="ARBA00022989"/>
    </source>
</evidence>
<evidence type="ECO:0000256" key="5">
    <source>
        <dbReference type="ARBA" id="ARBA00023136"/>
    </source>
</evidence>
<dbReference type="InterPro" id="IPR007168">
    <property type="entry name" value="Phageshock_PspC_N"/>
</dbReference>
<dbReference type="OrthoDB" id="7359894at2"/>
<dbReference type="GO" id="GO:0005886">
    <property type="term" value="C:plasma membrane"/>
    <property type="evidence" value="ECO:0007669"/>
    <property type="project" value="UniProtKB-SubCell"/>
</dbReference>
<dbReference type="InterPro" id="IPR052027">
    <property type="entry name" value="PspC"/>
</dbReference>
<reference evidence="9" key="1">
    <citation type="submission" date="2018-04" db="EMBL/GenBank/DDBJ databases">
        <authorList>
            <person name="Liu S."/>
            <person name="Wang Z."/>
            <person name="Li J."/>
        </authorList>
    </citation>
    <scope>NUCLEOTIDE SEQUENCE [LARGE SCALE GENOMIC DNA]</scope>
    <source>
        <strain evidence="9">2189</strain>
    </source>
</reference>
<keyword evidence="3 6" id="KW-0812">Transmembrane</keyword>
<dbReference type="Pfam" id="PF04024">
    <property type="entry name" value="PspC"/>
    <property type="match status" value="1"/>
</dbReference>
<dbReference type="PANTHER" id="PTHR33885">
    <property type="entry name" value="PHAGE SHOCK PROTEIN C"/>
    <property type="match status" value="1"/>
</dbReference>
<keyword evidence="4 6" id="KW-1133">Transmembrane helix</keyword>
<dbReference type="AlphaFoldDB" id="A0A2U1T9E8"/>
<gene>
    <name evidence="8" type="ORF">DF222_01450</name>
</gene>
<dbReference type="KEGG" id="cyz:C3B44_06980"/>
<accession>A0A2U1T9E8</accession>
<comment type="caution">
    <text evidence="8">The sequence shown here is derived from an EMBL/GenBank/DDBJ whole genome shotgun (WGS) entry which is preliminary data.</text>
</comment>
<organism evidence="8 9">
    <name type="scientific">Corynebacterium yudongzhengii</name>
    <dbReference type="NCBI Taxonomy" id="2080740"/>
    <lineage>
        <taxon>Bacteria</taxon>
        <taxon>Bacillati</taxon>
        <taxon>Actinomycetota</taxon>
        <taxon>Actinomycetes</taxon>
        <taxon>Mycobacteriales</taxon>
        <taxon>Corynebacteriaceae</taxon>
        <taxon>Corynebacterium</taxon>
    </lineage>
</organism>
<sequence>MSHPHSLPYSERRLMRSHTDYYIAGVLGGFAETYGVDPTLVRILFAVGTLMSFGVMVPLYLVAWVVMP</sequence>
<keyword evidence="5 6" id="KW-0472">Membrane</keyword>
<dbReference type="Proteomes" id="UP000244989">
    <property type="component" value="Unassembled WGS sequence"/>
</dbReference>
<feature type="transmembrane region" description="Helical" evidence="6">
    <location>
        <begin position="43"/>
        <end position="66"/>
    </location>
</feature>
<keyword evidence="9" id="KW-1185">Reference proteome</keyword>
<evidence type="ECO:0000256" key="6">
    <source>
        <dbReference type="SAM" id="Phobius"/>
    </source>
</evidence>
<dbReference type="EMBL" id="QEEZ01000002">
    <property type="protein sequence ID" value="PWC02637.1"/>
    <property type="molecule type" value="Genomic_DNA"/>
</dbReference>
<evidence type="ECO:0000313" key="8">
    <source>
        <dbReference type="EMBL" id="PWC02637.1"/>
    </source>
</evidence>
<evidence type="ECO:0000256" key="3">
    <source>
        <dbReference type="ARBA" id="ARBA00022692"/>
    </source>
</evidence>
<name>A0A2U1T9E8_9CORY</name>
<dbReference type="RefSeq" id="WP_108431748.1">
    <property type="nucleotide sequence ID" value="NZ_CP026947.1"/>
</dbReference>
<keyword evidence="2" id="KW-1003">Cell membrane</keyword>
<proteinExistence type="predicted"/>
<evidence type="ECO:0000259" key="7">
    <source>
        <dbReference type="Pfam" id="PF04024"/>
    </source>
</evidence>
<comment type="subcellular location">
    <subcellularLocation>
        <location evidence="1">Cell membrane</location>
        <topology evidence="1">Single-pass membrane protein</topology>
    </subcellularLocation>
</comment>
<evidence type="ECO:0000256" key="2">
    <source>
        <dbReference type="ARBA" id="ARBA00022475"/>
    </source>
</evidence>